<name>A0A9D1HP50_9FIRM</name>
<evidence type="ECO:0000256" key="8">
    <source>
        <dbReference type="ARBA" id="ARBA00022840"/>
    </source>
</evidence>
<dbReference type="EMBL" id="DVMJ01000073">
    <property type="protein sequence ID" value="HIU14138.1"/>
    <property type="molecule type" value="Genomic_DNA"/>
</dbReference>
<keyword evidence="6" id="KW-0479">Metal-binding</keyword>
<dbReference type="GO" id="GO:0002949">
    <property type="term" value="P:tRNA threonylcarbamoyladenosine modification"/>
    <property type="evidence" value="ECO:0007669"/>
    <property type="project" value="InterPro"/>
</dbReference>
<evidence type="ECO:0000313" key="12">
    <source>
        <dbReference type="Proteomes" id="UP000824175"/>
    </source>
</evidence>
<evidence type="ECO:0000256" key="6">
    <source>
        <dbReference type="ARBA" id="ARBA00022723"/>
    </source>
</evidence>
<proteinExistence type="inferred from homology"/>
<keyword evidence="4" id="KW-0963">Cytoplasm</keyword>
<dbReference type="InterPro" id="IPR027417">
    <property type="entry name" value="P-loop_NTPase"/>
</dbReference>
<dbReference type="Gene3D" id="3.40.50.300">
    <property type="entry name" value="P-loop containing nucleotide triphosphate hydrolases"/>
    <property type="match status" value="1"/>
</dbReference>
<keyword evidence="9" id="KW-0460">Magnesium</keyword>
<evidence type="ECO:0000256" key="1">
    <source>
        <dbReference type="ARBA" id="ARBA00004496"/>
    </source>
</evidence>
<dbReference type="FunFam" id="3.40.50.300:FF:000777">
    <property type="entry name" value="tRNA (N6-adenosine(37)-N6)-threonylcarbamoyltransferase complex ATPase TsaE"/>
    <property type="match status" value="1"/>
</dbReference>
<dbReference type="Pfam" id="PF02367">
    <property type="entry name" value="TsaE"/>
    <property type="match status" value="1"/>
</dbReference>
<keyword evidence="5" id="KW-0819">tRNA processing</keyword>
<dbReference type="Proteomes" id="UP000824175">
    <property type="component" value="Unassembled WGS sequence"/>
</dbReference>
<comment type="caution">
    <text evidence="11">The sequence shown here is derived from an EMBL/GenBank/DDBJ whole genome shotgun (WGS) entry which is preliminary data.</text>
</comment>
<dbReference type="PANTHER" id="PTHR33540">
    <property type="entry name" value="TRNA THREONYLCARBAMOYLADENOSINE BIOSYNTHESIS PROTEIN TSAE"/>
    <property type="match status" value="1"/>
</dbReference>
<gene>
    <name evidence="11" type="primary">tsaE</name>
    <name evidence="11" type="ORF">IAD15_08730</name>
</gene>
<evidence type="ECO:0000256" key="5">
    <source>
        <dbReference type="ARBA" id="ARBA00022694"/>
    </source>
</evidence>
<dbReference type="AlphaFoldDB" id="A0A9D1HP50"/>
<dbReference type="GO" id="GO:0005737">
    <property type="term" value="C:cytoplasm"/>
    <property type="evidence" value="ECO:0007669"/>
    <property type="project" value="UniProtKB-SubCell"/>
</dbReference>
<dbReference type="GO" id="GO:0005524">
    <property type="term" value="F:ATP binding"/>
    <property type="evidence" value="ECO:0007669"/>
    <property type="project" value="UniProtKB-KW"/>
</dbReference>
<keyword evidence="7" id="KW-0547">Nucleotide-binding</keyword>
<evidence type="ECO:0000256" key="9">
    <source>
        <dbReference type="ARBA" id="ARBA00022842"/>
    </source>
</evidence>
<evidence type="ECO:0000313" key="11">
    <source>
        <dbReference type="EMBL" id="HIU14138.1"/>
    </source>
</evidence>
<comment type="subcellular location">
    <subcellularLocation>
        <location evidence="1">Cytoplasm</location>
    </subcellularLocation>
</comment>
<keyword evidence="8" id="KW-0067">ATP-binding</keyword>
<reference evidence="11" key="2">
    <citation type="journal article" date="2021" name="PeerJ">
        <title>Extensive microbial diversity within the chicken gut microbiome revealed by metagenomics and culture.</title>
        <authorList>
            <person name="Gilroy R."/>
            <person name="Ravi A."/>
            <person name="Getino M."/>
            <person name="Pursley I."/>
            <person name="Horton D.L."/>
            <person name="Alikhan N.F."/>
            <person name="Baker D."/>
            <person name="Gharbi K."/>
            <person name="Hall N."/>
            <person name="Watson M."/>
            <person name="Adriaenssens E.M."/>
            <person name="Foster-Nyarko E."/>
            <person name="Jarju S."/>
            <person name="Secka A."/>
            <person name="Antonio M."/>
            <person name="Oren A."/>
            <person name="Chaudhuri R.R."/>
            <person name="La Ragione R."/>
            <person name="Hildebrand F."/>
            <person name="Pallen M.J."/>
        </authorList>
    </citation>
    <scope>NUCLEOTIDE SEQUENCE</scope>
    <source>
        <strain evidence="11">CHK195-11698</strain>
    </source>
</reference>
<sequence length="148" mass="16779">MKKWHIKNEEEMIALGRQLGQWLDAGDLVLLEGDLGAGKTTLTKGIGQGLGVTKVINSPTFTILKVYQGRVPLYHMDVYRLEGMHQELGFEEYYDGDGVCVVEWATFVAEELPLQRLEITITHETNGRLVQMTAKGEHYEEIIEKVKM</sequence>
<evidence type="ECO:0000256" key="7">
    <source>
        <dbReference type="ARBA" id="ARBA00022741"/>
    </source>
</evidence>
<evidence type="ECO:0000256" key="4">
    <source>
        <dbReference type="ARBA" id="ARBA00022490"/>
    </source>
</evidence>
<evidence type="ECO:0000256" key="10">
    <source>
        <dbReference type="ARBA" id="ARBA00032441"/>
    </source>
</evidence>
<dbReference type="PANTHER" id="PTHR33540:SF2">
    <property type="entry name" value="TRNA THREONYLCARBAMOYLADENOSINE BIOSYNTHESIS PROTEIN TSAE"/>
    <property type="match status" value="1"/>
</dbReference>
<dbReference type="GO" id="GO:0046872">
    <property type="term" value="F:metal ion binding"/>
    <property type="evidence" value="ECO:0007669"/>
    <property type="project" value="UniProtKB-KW"/>
</dbReference>
<evidence type="ECO:0000256" key="3">
    <source>
        <dbReference type="ARBA" id="ARBA00019010"/>
    </source>
</evidence>
<organism evidence="11 12">
    <name type="scientific">Candidatus Fimiplasma intestinipullorum</name>
    <dbReference type="NCBI Taxonomy" id="2840825"/>
    <lineage>
        <taxon>Bacteria</taxon>
        <taxon>Bacillati</taxon>
        <taxon>Bacillota</taxon>
        <taxon>Clostridia</taxon>
        <taxon>Eubacteriales</taxon>
        <taxon>Candidatus Fimiplasma</taxon>
    </lineage>
</organism>
<reference evidence="11" key="1">
    <citation type="submission" date="2020-10" db="EMBL/GenBank/DDBJ databases">
        <authorList>
            <person name="Gilroy R."/>
        </authorList>
    </citation>
    <scope>NUCLEOTIDE SEQUENCE</scope>
    <source>
        <strain evidence="11">CHK195-11698</strain>
    </source>
</reference>
<dbReference type="InterPro" id="IPR003442">
    <property type="entry name" value="T6A_TsaE"/>
</dbReference>
<dbReference type="SUPFAM" id="SSF52540">
    <property type="entry name" value="P-loop containing nucleoside triphosphate hydrolases"/>
    <property type="match status" value="1"/>
</dbReference>
<dbReference type="NCBIfam" id="TIGR00150">
    <property type="entry name" value="T6A_YjeE"/>
    <property type="match status" value="1"/>
</dbReference>
<evidence type="ECO:0000256" key="2">
    <source>
        <dbReference type="ARBA" id="ARBA00007599"/>
    </source>
</evidence>
<protein>
    <recommendedName>
        <fullName evidence="3">tRNA threonylcarbamoyladenosine biosynthesis protein TsaE</fullName>
    </recommendedName>
    <alternativeName>
        <fullName evidence="10">t(6)A37 threonylcarbamoyladenosine biosynthesis protein TsaE</fullName>
    </alternativeName>
</protein>
<comment type="similarity">
    <text evidence="2">Belongs to the TsaE family.</text>
</comment>
<accession>A0A9D1HP50</accession>